<keyword evidence="1" id="KW-0472">Membrane</keyword>
<dbReference type="eggNOG" id="COG3152">
    <property type="taxonomic scope" value="Bacteria"/>
</dbReference>
<proteinExistence type="predicted"/>
<feature type="transmembrane region" description="Helical" evidence="1">
    <location>
        <begin position="126"/>
        <end position="150"/>
    </location>
</feature>
<dbReference type="EMBL" id="AWFH01000034">
    <property type="protein sequence ID" value="KCZ59898.1"/>
    <property type="molecule type" value="Genomic_DNA"/>
</dbReference>
<name>A0A059DZ33_9PROT</name>
<keyword evidence="1" id="KW-1133">Transmembrane helix</keyword>
<dbReference type="STRING" id="1280948.HY36_07130"/>
<dbReference type="RefSeq" id="WP_051602763.1">
    <property type="nucleotide sequence ID" value="NZ_AWFH01000034.1"/>
</dbReference>
<accession>A0A059DZ33</accession>
<evidence type="ECO:0008006" key="4">
    <source>
        <dbReference type="Google" id="ProtNLM"/>
    </source>
</evidence>
<dbReference type="GO" id="GO:0005886">
    <property type="term" value="C:plasma membrane"/>
    <property type="evidence" value="ECO:0007669"/>
    <property type="project" value="TreeGrafter"/>
</dbReference>
<evidence type="ECO:0000256" key="1">
    <source>
        <dbReference type="SAM" id="Phobius"/>
    </source>
</evidence>
<keyword evidence="3" id="KW-1185">Reference proteome</keyword>
<organism evidence="2 3">
    <name type="scientific">Hyphomonas atlantica</name>
    <dbReference type="NCBI Taxonomy" id="1280948"/>
    <lineage>
        <taxon>Bacteria</taxon>
        <taxon>Pseudomonadati</taxon>
        <taxon>Pseudomonadota</taxon>
        <taxon>Alphaproteobacteria</taxon>
        <taxon>Hyphomonadales</taxon>
        <taxon>Hyphomonadaceae</taxon>
        <taxon>Hyphomonas</taxon>
    </lineage>
</organism>
<feature type="transmembrane region" description="Helical" evidence="1">
    <location>
        <begin position="156"/>
        <end position="179"/>
    </location>
</feature>
<dbReference type="PATRIC" id="fig|1280948.3.peg.2522"/>
<dbReference type="AlphaFoldDB" id="A0A059DZ33"/>
<dbReference type="Pfam" id="PF05656">
    <property type="entry name" value="DUF805"/>
    <property type="match status" value="1"/>
</dbReference>
<feature type="transmembrane region" description="Helical" evidence="1">
    <location>
        <begin position="191"/>
        <end position="211"/>
    </location>
</feature>
<gene>
    <name evidence="2" type="ORF">HY36_07130</name>
</gene>
<dbReference type="Proteomes" id="UP000024547">
    <property type="component" value="Unassembled WGS sequence"/>
</dbReference>
<keyword evidence="1" id="KW-0812">Transmembrane</keyword>
<dbReference type="PANTHER" id="PTHR34980:SF2">
    <property type="entry name" value="INNER MEMBRANE PROTEIN YHAH-RELATED"/>
    <property type="match status" value="1"/>
</dbReference>
<evidence type="ECO:0000313" key="2">
    <source>
        <dbReference type="EMBL" id="KCZ59898.1"/>
    </source>
</evidence>
<dbReference type="InterPro" id="IPR008523">
    <property type="entry name" value="DUF805"/>
</dbReference>
<sequence>MRGQVLKADTADGLGIILGDDGQRYRFSQAQVRDDSRLAQGHVVDFIGMGDEARDIYMLKAAADTPAPAASAPQRAAASATYAAPAYAHTPAVKSDGIWTYFLRTLSKNYFQFNGRARRQEYWGYILFYLLAFIVTIILDTILTLSIFGIEDADDGYFLPLFTGLWLLYNIIPGIAVTVRRFHDQDLSGWMYLLNFIPYVGGLVVFVFMLIDSRAEENVHGPSPKYQGHSAADAFA</sequence>
<protein>
    <recommendedName>
        <fullName evidence="4">DUF805 domain-containing protein</fullName>
    </recommendedName>
</protein>
<reference evidence="2 3" key="1">
    <citation type="journal article" date="2014" name="Antonie Van Leeuwenhoek">
        <title>Hyphomonas beringensis sp. nov. and Hyphomonas chukchiensis sp. nov., isolated from surface seawater of the Bering Sea and Chukchi Sea.</title>
        <authorList>
            <person name="Li C."/>
            <person name="Lai Q."/>
            <person name="Li G."/>
            <person name="Dong C."/>
            <person name="Wang J."/>
            <person name="Liao Y."/>
            <person name="Shao Z."/>
        </authorList>
    </citation>
    <scope>NUCLEOTIDE SEQUENCE [LARGE SCALE GENOMIC DNA]</scope>
    <source>
        <strain evidence="2 3">22II1-22F38</strain>
    </source>
</reference>
<comment type="caution">
    <text evidence="2">The sequence shown here is derived from an EMBL/GenBank/DDBJ whole genome shotgun (WGS) entry which is preliminary data.</text>
</comment>
<dbReference type="OrthoDB" id="9812349at2"/>
<dbReference type="PANTHER" id="PTHR34980">
    <property type="entry name" value="INNER MEMBRANE PROTEIN-RELATED-RELATED"/>
    <property type="match status" value="1"/>
</dbReference>
<evidence type="ECO:0000313" key="3">
    <source>
        <dbReference type="Proteomes" id="UP000024547"/>
    </source>
</evidence>